<dbReference type="CDD" id="cd02440">
    <property type="entry name" value="AdoMet_MTases"/>
    <property type="match status" value="1"/>
</dbReference>
<dbReference type="Pfam" id="PF13649">
    <property type="entry name" value="Methyltransf_25"/>
    <property type="match status" value="1"/>
</dbReference>
<protein>
    <recommendedName>
        <fullName evidence="4">Release factor glutamine methyltransferase</fullName>
        <shortName evidence="4">RF MTase</shortName>
        <ecNumber evidence="4">2.1.1.297</ecNumber>
    </recommendedName>
    <alternativeName>
        <fullName evidence="4">N5-glutamine methyltransferase PrmC</fullName>
    </alternativeName>
    <alternativeName>
        <fullName evidence="4">Protein-(glutamine-N5) MTase PrmC</fullName>
    </alternativeName>
    <alternativeName>
        <fullName evidence="4">Protein-glutamine N-methyltransferase PrmC</fullName>
    </alternativeName>
</protein>
<dbReference type="SUPFAM" id="SSF53335">
    <property type="entry name" value="S-adenosyl-L-methionine-dependent methyltransferases"/>
    <property type="match status" value="1"/>
</dbReference>
<dbReference type="GO" id="GO:0102559">
    <property type="term" value="F:peptide chain release factor N(5)-glutamine methyltransferase activity"/>
    <property type="evidence" value="ECO:0007669"/>
    <property type="project" value="UniProtKB-EC"/>
</dbReference>
<dbReference type="PANTHER" id="PTHR18895">
    <property type="entry name" value="HEMK METHYLTRANSFERASE"/>
    <property type="match status" value="1"/>
</dbReference>
<keyword evidence="3 4" id="KW-0949">S-adenosyl-L-methionine</keyword>
<dbReference type="InterPro" id="IPR040758">
    <property type="entry name" value="PrmC_N"/>
</dbReference>
<dbReference type="InterPro" id="IPR050320">
    <property type="entry name" value="N5-glutamine_MTase"/>
</dbReference>
<sequence>MGSAGWRSDLDEDIRTALRAAIAQLDAARVDAPTTTARLLLAHVLDKPKAWLVAHGDAQLDAAARERFGALLRRVVAREPLAYVLGSREFYGLDLSVDRRVLIPRPETERLVELALDELQVIHLSPHRRPARFSVLDVGTGSGAIPIAIAKHVPDVCILATDISADALAVARLNARRHGVADRITLLQADLLDGLVALPPIITANLPYVTREEIEGLPPEIQAHEPRIALDGGDDGLALVRRLLAQIAARMTRGDGTAQPRAAFLEIGASQGPAALAAARTLLPQAQAEIKKDLAGLDRVLALRLA</sequence>
<dbReference type="Proteomes" id="UP000230790">
    <property type="component" value="Unassembled WGS sequence"/>
</dbReference>
<comment type="function">
    <text evidence="4">Methylates the class 1 translation termination release factors RF1/PrfA and RF2/PrfB on the glutamine residue of the universally conserved GGQ motif.</text>
</comment>
<dbReference type="AlphaFoldDB" id="A0A2M8QC99"/>
<dbReference type="InterPro" id="IPR029063">
    <property type="entry name" value="SAM-dependent_MTases_sf"/>
</dbReference>
<evidence type="ECO:0000256" key="3">
    <source>
        <dbReference type="ARBA" id="ARBA00022691"/>
    </source>
</evidence>
<feature type="domain" description="Methyltransferase" evidence="5">
    <location>
        <begin position="135"/>
        <end position="193"/>
    </location>
</feature>
<gene>
    <name evidence="4 7" type="primary">prmC</name>
    <name evidence="7" type="ORF">CUN48_08675</name>
</gene>
<comment type="caution">
    <text evidence="7">The sequence shown here is derived from an EMBL/GenBank/DDBJ whole genome shotgun (WGS) entry which is preliminary data.</text>
</comment>
<feature type="binding site" evidence="4">
    <location>
        <begin position="139"/>
        <end position="143"/>
    </location>
    <ligand>
        <name>S-adenosyl-L-methionine</name>
        <dbReference type="ChEBI" id="CHEBI:59789"/>
    </ligand>
</feature>
<dbReference type="NCBIfam" id="TIGR00536">
    <property type="entry name" value="hemK_fam"/>
    <property type="match status" value="1"/>
</dbReference>
<comment type="similarity">
    <text evidence="4">Belongs to the protein N5-glutamine methyltransferase family. PrmC subfamily.</text>
</comment>
<dbReference type="InterPro" id="IPR019874">
    <property type="entry name" value="RF_methyltr_PrmC"/>
</dbReference>
<dbReference type="EC" id="2.1.1.297" evidence="4"/>
<feature type="domain" description="Release factor glutamine methyltransferase N-terminal" evidence="6">
    <location>
        <begin position="17"/>
        <end position="86"/>
    </location>
</feature>
<evidence type="ECO:0000256" key="1">
    <source>
        <dbReference type="ARBA" id="ARBA00022603"/>
    </source>
</evidence>
<feature type="binding site" evidence="4">
    <location>
        <position position="162"/>
    </location>
    <ligand>
        <name>S-adenosyl-L-methionine</name>
        <dbReference type="ChEBI" id="CHEBI:59789"/>
    </ligand>
</feature>
<name>A0A2M8QC99_9CHLR</name>
<evidence type="ECO:0000256" key="4">
    <source>
        <dbReference type="HAMAP-Rule" id="MF_02126"/>
    </source>
</evidence>
<dbReference type="Pfam" id="PF17827">
    <property type="entry name" value="PrmC_N"/>
    <property type="match status" value="1"/>
</dbReference>
<dbReference type="InterPro" id="IPR004556">
    <property type="entry name" value="HemK-like"/>
</dbReference>
<dbReference type="HAMAP" id="MF_02126">
    <property type="entry name" value="RF_methyltr_PrmC"/>
    <property type="match status" value="1"/>
</dbReference>
<dbReference type="Gene3D" id="3.40.50.150">
    <property type="entry name" value="Vaccinia Virus protein VP39"/>
    <property type="match status" value="1"/>
</dbReference>
<evidence type="ECO:0000313" key="8">
    <source>
        <dbReference type="Proteomes" id="UP000230790"/>
    </source>
</evidence>
<evidence type="ECO:0000259" key="5">
    <source>
        <dbReference type="Pfam" id="PF13649"/>
    </source>
</evidence>
<comment type="catalytic activity">
    <reaction evidence="4">
        <text>L-glutaminyl-[peptide chain release factor] + S-adenosyl-L-methionine = N(5)-methyl-L-glutaminyl-[peptide chain release factor] + S-adenosyl-L-homocysteine + H(+)</text>
        <dbReference type="Rhea" id="RHEA:42896"/>
        <dbReference type="Rhea" id="RHEA-COMP:10271"/>
        <dbReference type="Rhea" id="RHEA-COMP:10272"/>
        <dbReference type="ChEBI" id="CHEBI:15378"/>
        <dbReference type="ChEBI" id="CHEBI:30011"/>
        <dbReference type="ChEBI" id="CHEBI:57856"/>
        <dbReference type="ChEBI" id="CHEBI:59789"/>
        <dbReference type="ChEBI" id="CHEBI:61891"/>
        <dbReference type="EC" id="2.1.1.297"/>
    </reaction>
</comment>
<dbReference type="GO" id="GO:0032259">
    <property type="term" value="P:methylation"/>
    <property type="evidence" value="ECO:0007669"/>
    <property type="project" value="UniProtKB-KW"/>
</dbReference>
<evidence type="ECO:0000313" key="7">
    <source>
        <dbReference type="EMBL" id="PJF47425.1"/>
    </source>
</evidence>
<dbReference type="EMBL" id="PGTN01000049">
    <property type="protein sequence ID" value="PJF47425.1"/>
    <property type="molecule type" value="Genomic_DNA"/>
</dbReference>
<reference evidence="7 8" key="1">
    <citation type="submission" date="2017-11" db="EMBL/GenBank/DDBJ databases">
        <title>Evolution of Phototrophy in the Chloroflexi Phylum Driven by Horizontal Gene Transfer.</title>
        <authorList>
            <person name="Ward L.M."/>
            <person name="Hemp J."/>
            <person name="Shih P.M."/>
            <person name="Mcglynn S.E."/>
            <person name="Fischer W."/>
        </authorList>
    </citation>
    <scope>NUCLEOTIDE SEQUENCE [LARGE SCALE GENOMIC DNA]</scope>
    <source>
        <strain evidence="7">JP3_7</strain>
    </source>
</reference>
<keyword evidence="1 4" id="KW-0489">Methyltransferase</keyword>
<dbReference type="NCBIfam" id="TIGR03534">
    <property type="entry name" value="RF_mod_PrmC"/>
    <property type="match status" value="1"/>
</dbReference>
<accession>A0A2M8QC99</accession>
<dbReference type="PANTHER" id="PTHR18895:SF74">
    <property type="entry name" value="MTRF1L RELEASE FACTOR GLUTAMINE METHYLTRANSFERASE"/>
    <property type="match status" value="1"/>
</dbReference>
<evidence type="ECO:0000256" key="2">
    <source>
        <dbReference type="ARBA" id="ARBA00022679"/>
    </source>
</evidence>
<organism evidence="7 8">
    <name type="scientific">Candidatus Thermofonsia Clade 3 bacterium</name>
    <dbReference type="NCBI Taxonomy" id="2364212"/>
    <lineage>
        <taxon>Bacteria</taxon>
        <taxon>Bacillati</taxon>
        <taxon>Chloroflexota</taxon>
        <taxon>Candidatus Thermofontia</taxon>
        <taxon>Candidatus Thermofonsia Clade 3</taxon>
    </lineage>
</organism>
<keyword evidence="2 4" id="KW-0808">Transferase</keyword>
<dbReference type="Gene3D" id="1.10.8.10">
    <property type="entry name" value="DNA helicase RuvA subunit, C-terminal domain"/>
    <property type="match status" value="1"/>
</dbReference>
<comment type="caution">
    <text evidence="4">Lacks conserved residue(s) required for the propagation of feature annotation.</text>
</comment>
<feature type="binding site" evidence="4">
    <location>
        <position position="205"/>
    </location>
    <ligand>
        <name>S-adenosyl-L-methionine</name>
        <dbReference type="ChEBI" id="CHEBI:59789"/>
    </ligand>
</feature>
<dbReference type="InterPro" id="IPR041698">
    <property type="entry name" value="Methyltransf_25"/>
</dbReference>
<evidence type="ECO:0000259" key="6">
    <source>
        <dbReference type="Pfam" id="PF17827"/>
    </source>
</evidence>
<proteinExistence type="inferred from homology"/>